<accession>W6MAY4</accession>
<sequence>MILQALCDYYQRQQEQLPPPGFERKAIPFIIILDQDGKFLGIEDTRNGNNKWDKGRLFKVPQGAVNRTAGIEPNLLWDRADYALGIVTESRISKLQGAKKKKEEDQIPRRHQAFIQRIRNTFPDPIIDEGVKAVLAFLDRADFKALRAHPTWSDLTNSVEPLSFRLYSDLEALVCQRESVQKIIASKNMSGISQGRCLVTGKHDAIAEFHDFIKGVYGGNAKKNGGKLISFNFDAACSYGKKQNQNAPISQYAAFAYSTALNNLLRAGSRQKLLIGEDIFVFWSEKPDPAEELFADWLQPDPDDPARGVEAIRVLYRAPTKSGIRPLDQDETRFFVLGLAPNVARLSIRLWNVSTVRELAVSIRQHFDDLSIVRSPRDPEFLPVWRLLVATAAQGKSENIPPPLAGETLRAILAGTPYPQSLLIAALQRIRAEQGAVNYVRAALIKAILVRNTRFYYPDKLEVAVSLDLRNPNIGYRLGRLFAVLERAQELASPGLNATIRDKFYGSASATPVTAFPYLLKLKNHHLNKLATGQVIWLENLIAQILEAATHFPPTLSLDDQGRFAIGYYHQRQDFFTKKVSDNASDDQGAPNS</sequence>
<comment type="caution">
    <text evidence="1">The sequence shown here is derived from an EMBL/GenBank/DDBJ whole genome shotgun (WGS) entry which is preliminary data.</text>
</comment>
<evidence type="ECO:0000313" key="1">
    <source>
        <dbReference type="EMBL" id="CDI00983.1"/>
    </source>
</evidence>
<protein>
    <submittedName>
        <fullName evidence="1">CRISPR-associated protein, Csd1 family</fullName>
    </submittedName>
</protein>
<dbReference type="STRING" id="1400863.BN873_10239"/>
<gene>
    <name evidence="1" type="ORF">BN873_10239</name>
</gene>
<dbReference type="EMBL" id="CBTJ020000001">
    <property type="protein sequence ID" value="CDI00983.1"/>
    <property type="molecule type" value="Genomic_DNA"/>
</dbReference>
<dbReference type="CDD" id="cd09757">
    <property type="entry name" value="Cas8c_I-C"/>
    <property type="match status" value="1"/>
</dbReference>
<dbReference type="InterPro" id="IPR010144">
    <property type="entry name" value="CRISPR-assoc_prot_Csd1-typ"/>
</dbReference>
<name>W6MAY4_9GAMM</name>
<reference evidence="1" key="2">
    <citation type="submission" date="2014-03" db="EMBL/GenBank/DDBJ databases">
        <title>Candidatus Competibacter-lineage genomes retrieved from metagenomes reveal functional metabolic diversity.</title>
        <authorList>
            <person name="McIlroy S.J."/>
            <person name="Albertsen M."/>
            <person name="Andresen E.K."/>
            <person name="Saunders A.M."/>
            <person name="Kristiansen R."/>
            <person name="Stokholm-Bjerregaard M."/>
            <person name="Nielsen K.L."/>
            <person name="Nielsen P.H."/>
        </authorList>
    </citation>
    <scope>NUCLEOTIDE SEQUENCE</scope>
    <source>
        <strain evidence="1">Run_A_D11</strain>
    </source>
</reference>
<dbReference type="AlphaFoldDB" id="W6MAY4"/>
<evidence type="ECO:0000313" key="2">
    <source>
        <dbReference type="Proteomes" id="UP000035760"/>
    </source>
</evidence>
<organism evidence="1 2">
    <name type="scientific">Candidatus Competibacter denitrificans Run_A_D11</name>
    <dbReference type="NCBI Taxonomy" id="1400863"/>
    <lineage>
        <taxon>Bacteria</taxon>
        <taxon>Pseudomonadati</taxon>
        <taxon>Pseudomonadota</taxon>
        <taxon>Gammaproteobacteria</taxon>
        <taxon>Candidatus Competibacteraceae</taxon>
        <taxon>Candidatus Competibacter</taxon>
    </lineage>
</organism>
<dbReference type="OrthoDB" id="9778918at2"/>
<reference evidence="1" key="1">
    <citation type="submission" date="2013-07" db="EMBL/GenBank/DDBJ databases">
        <authorList>
            <person name="McIlroy S."/>
        </authorList>
    </citation>
    <scope>NUCLEOTIDE SEQUENCE [LARGE SCALE GENOMIC DNA]</scope>
    <source>
        <strain evidence="1">Run_A_D11</strain>
    </source>
</reference>
<dbReference type="RefSeq" id="WP_048670071.1">
    <property type="nucleotide sequence ID" value="NZ_CBTJ020000001.1"/>
</dbReference>
<proteinExistence type="predicted"/>
<dbReference type="Proteomes" id="UP000035760">
    <property type="component" value="Unassembled WGS sequence"/>
</dbReference>
<keyword evidence="2" id="KW-1185">Reference proteome</keyword>
<dbReference type="Pfam" id="PF09709">
    <property type="entry name" value="Cas_Csd1"/>
    <property type="match status" value="1"/>
</dbReference>
<dbReference type="NCBIfam" id="TIGR01863">
    <property type="entry name" value="cas_Csd1"/>
    <property type="match status" value="1"/>
</dbReference>